<comment type="caution">
    <text evidence="1">The sequence shown here is derived from an EMBL/GenBank/DDBJ whole genome shotgun (WGS) entry which is preliminary data.</text>
</comment>
<sequence length="65" mass="7145">MVMLLRQSVSPMHNMAEAGGRDGLHEPGVLSGLPESLAYGIFTSPLNIFLFRSMCSPYELQDCKT</sequence>
<evidence type="ECO:0000313" key="1">
    <source>
        <dbReference type="EMBL" id="MPC61425.1"/>
    </source>
</evidence>
<dbReference type="EMBL" id="VSRR010018532">
    <property type="protein sequence ID" value="MPC61425.1"/>
    <property type="molecule type" value="Genomic_DNA"/>
</dbReference>
<name>A0A5B7GVN0_PORTR</name>
<dbReference type="AlphaFoldDB" id="A0A5B7GVN0"/>
<reference evidence="1 2" key="1">
    <citation type="submission" date="2019-05" db="EMBL/GenBank/DDBJ databases">
        <title>Another draft genome of Portunus trituberculatus and its Hox gene families provides insights of decapod evolution.</title>
        <authorList>
            <person name="Jeong J.-H."/>
            <person name="Song I."/>
            <person name="Kim S."/>
            <person name="Choi T."/>
            <person name="Kim D."/>
            <person name="Ryu S."/>
            <person name="Kim W."/>
        </authorList>
    </citation>
    <scope>NUCLEOTIDE SEQUENCE [LARGE SCALE GENOMIC DNA]</scope>
    <source>
        <tissue evidence="1">Muscle</tissue>
    </source>
</reference>
<gene>
    <name evidence="1" type="ORF">E2C01_055497</name>
</gene>
<accession>A0A5B7GVN0</accession>
<keyword evidence="2" id="KW-1185">Reference proteome</keyword>
<evidence type="ECO:0000313" key="2">
    <source>
        <dbReference type="Proteomes" id="UP000324222"/>
    </source>
</evidence>
<proteinExistence type="predicted"/>
<dbReference type="Proteomes" id="UP000324222">
    <property type="component" value="Unassembled WGS sequence"/>
</dbReference>
<organism evidence="1 2">
    <name type="scientific">Portunus trituberculatus</name>
    <name type="common">Swimming crab</name>
    <name type="synonym">Neptunus trituberculatus</name>
    <dbReference type="NCBI Taxonomy" id="210409"/>
    <lineage>
        <taxon>Eukaryota</taxon>
        <taxon>Metazoa</taxon>
        <taxon>Ecdysozoa</taxon>
        <taxon>Arthropoda</taxon>
        <taxon>Crustacea</taxon>
        <taxon>Multicrustacea</taxon>
        <taxon>Malacostraca</taxon>
        <taxon>Eumalacostraca</taxon>
        <taxon>Eucarida</taxon>
        <taxon>Decapoda</taxon>
        <taxon>Pleocyemata</taxon>
        <taxon>Brachyura</taxon>
        <taxon>Eubrachyura</taxon>
        <taxon>Portunoidea</taxon>
        <taxon>Portunidae</taxon>
        <taxon>Portuninae</taxon>
        <taxon>Portunus</taxon>
    </lineage>
</organism>
<protein>
    <submittedName>
        <fullName evidence="1">Uncharacterized protein</fullName>
    </submittedName>
</protein>